<dbReference type="EMBL" id="GGEC01013241">
    <property type="protein sequence ID" value="MBW93724.1"/>
    <property type="molecule type" value="Transcribed_RNA"/>
</dbReference>
<protein>
    <submittedName>
        <fullName evidence="1">Uncharacterized protein</fullName>
    </submittedName>
</protein>
<organism evidence="1">
    <name type="scientific">Rhizophora mucronata</name>
    <name type="common">Asiatic mangrove</name>
    <dbReference type="NCBI Taxonomy" id="61149"/>
    <lineage>
        <taxon>Eukaryota</taxon>
        <taxon>Viridiplantae</taxon>
        <taxon>Streptophyta</taxon>
        <taxon>Embryophyta</taxon>
        <taxon>Tracheophyta</taxon>
        <taxon>Spermatophyta</taxon>
        <taxon>Magnoliopsida</taxon>
        <taxon>eudicotyledons</taxon>
        <taxon>Gunneridae</taxon>
        <taxon>Pentapetalae</taxon>
        <taxon>rosids</taxon>
        <taxon>fabids</taxon>
        <taxon>Malpighiales</taxon>
        <taxon>Rhizophoraceae</taxon>
        <taxon>Rhizophora</taxon>
    </lineage>
</organism>
<name>A0A2P2JJU8_RHIMU</name>
<accession>A0A2P2JJU8</accession>
<evidence type="ECO:0000313" key="1">
    <source>
        <dbReference type="EMBL" id="MBW93724.1"/>
    </source>
</evidence>
<proteinExistence type="predicted"/>
<dbReference type="AlphaFoldDB" id="A0A2P2JJU8"/>
<sequence length="23" mass="2995">MYYFRIIFRLDINFSCFKFKSVR</sequence>
<reference evidence="1" key="1">
    <citation type="submission" date="2018-02" db="EMBL/GenBank/DDBJ databases">
        <title>Rhizophora mucronata_Transcriptome.</title>
        <authorList>
            <person name="Meera S.P."/>
            <person name="Sreeshan A."/>
            <person name="Augustine A."/>
        </authorList>
    </citation>
    <scope>NUCLEOTIDE SEQUENCE</scope>
    <source>
        <tissue evidence="1">Leaf</tissue>
    </source>
</reference>